<reference evidence="1" key="1">
    <citation type="submission" date="2018-05" db="EMBL/GenBank/DDBJ databases">
        <authorList>
            <person name="Lanie J.A."/>
            <person name="Ng W.-L."/>
            <person name="Kazmierczak K.M."/>
            <person name="Andrzejewski T.M."/>
            <person name="Davidsen T.M."/>
            <person name="Wayne K.J."/>
            <person name="Tettelin H."/>
            <person name="Glass J.I."/>
            <person name="Rusch D."/>
            <person name="Podicherti R."/>
            <person name="Tsui H.-C.T."/>
            <person name="Winkler M.E."/>
        </authorList>
    </citation>
    <scope>NUCLEOTIDE SEQUENCE</scope>
</reference>
<dbReference type="AlphaFoldDB" id="A0A383AMB0"/>
<accession>A0A383AMB0</accession>
<gene>
    <name evidence="1" type="ORF">METZ01_LOCUS461900</name>
</gene>
<proteinExistence type="predicted"/>
<name>A0A383AMB0_9ZZZZ</name>
<protein>
    <submittedName>
        <fullName evidence="1">Uncharacterized protein</fullName>
    </submittedName>
</protein>
<feature type="non-terminal residue" evidence="1">
    <location>
        <position position="165"/>
    </location>
</feature>
<evidence type="ECO:0000313" key="1">
    <source>
        <dbReference type="EMBL" id="SVE09046.1"/>
    </source>
</evidence>
<sequence length="165" mass="19398">MPNIDNKFNNLGSKEWLPFQKSFTRYAEKESLIRDNLRFFTKPSLHYKPNVRVFGNEQYKITVQKQCEDLGLLYHGENKQLDFLLADLTSNCNNLSVLLDWVFQFGPKLGQRKFLWILIPTKHLNTGDFPTAWALSNCIAEFLTRKDEKIICLPDGKTWTSLYFR</sequence>
<organism evidence="1">
    <name type="scientific">marine metagenome</name>
    <dbReference type="NCBI Taxonomy" id="408172"/>
    <lineage>
        <taxon>unclassified sequences</taxon>
        <taxon>metagenomes</taxon>
        <taxon>ecological metagenomes</taxon>
    </lineage>
</organism>
<dbReference type="EMBL" id="UINC01193433">
    <property type="protein sequence ID" value="SVE09046.1"/>
    <property type="molecule type" value="Genomic_DNA"/>
</dbReference>